<name>A0A4Y2E3J9_ARAVE</name>
<accession>A0A4Y2E3J9</accession>
<dbReference type="Proteomes" id="UP000499080">
    <property type="component" value="Unassembled WGS sequence"/>
</dbReference>
<dbReference type="EMBL" id="BGPR01091433">
    <property type="protein sequence ID" value="GBM23257.1"/>
    <property type="molecule type" value="Genomic_DNA"/>
</dbReference>
<feature type="non-terminal residue" evidence="1">
    <location>
        <position position="1"/>
    </location>
</feature>
<evidence type="ECO:0000313" key="1">
    <source>
        <dbReference type="EMBL" id="GBM23257.1"/>
    </source>
</evidence>
<dbReference type="AlphaFoldDB" id="A0A4Y2E3J9"/>
<gene>
    <name evidence="1" type="ORF">AVEN_2147_1</name>
</gene>
<comment type="caution">
    <text evidence="1">The sequence shown here is derived from an EMBL/GenBank/DDBJ whole genome shotgun (WGS) entry which is preliminary data.</text>
</comment>
<organism evidence="1 2">
    <name type="scientific">Araneus ventricosus</name>
    <name type="common">Orbweaver spider</name>
    <name type="synonym">Epeira ventricosa</name>
    <dbReference type="NCBI Taxonomy" id="182803"/>
    <lineage>
        <taxon>Eukaryota</taxon>
        <taxon>Metazoa</taxon>
        <taxon>Ecdysozoa</taxon>
        <taxon>Arthropoda</taxon>
        <taxon>Chelicerata</taxon>
        <taxon>Arachnida</taxon>
        <taxon>Araneae</taxon>
        <taxon>Araneomorphae</taxon>
        <taxon>Entelegynae</taxon>
        <taxon>Araneoidea</taxon>
        <taxon>Araneidae</taxon>
        <taxon>Araneus</taxon>
    </lineage>
</organism>
<evidence type="ECO:0000313" key="2">
    <source>
        <dbReference type="Proteomes" id="UP000499080"/>
    </source>
</evidence>
<reference evidence="1 2" key="1">
    <citation type="journal article" date="2019" name="Sci. Rep.">
        <title>Orb-weaving spider Araneus ventricosus genome elucidates the spidroin gene catalogue.</title>
        <authorList>
            <person name="Kono N."/>
            <person name="Nakamura H."/>
            <person name="Ohtoshi R."/>
            <person name="Moran D.A.P."/>
            <person name="Shinohara A."/>
            <person name="Yoshida Y."/>
            <person name="Fujiwara M."/>
            <person name="Mori M."/>
            <person name="Tomita M."/>
            <person name="Arakawa K."/>
        </authorList>
    </citation>
    <scope>NUCLEOTIDE SEQUENCE [LARGE SCALE GENOMIC DNA]</scope>
</reference>
<sequence length="209" mass="24099">AGWHTSVSKFDPTTYLTSIKTTYVVNLRWNSDSNLRSPDVETIQTTTALHSFSKINSHEEQQIIHRKHFKQTDSANDTEKNSNSLVRNNSLEKANEFLFRTFHYARSTCDRECSLMSVLRSWQTCLSRNGFYRNAQVRAALMKHGTRSLSRERLFCFLISGFGWGRSVCTENSFVGCSLKRGFLTETELLNNGEIKANEKNEYFTKRGQ</sequence>
<proteinExistence type="predicted"/>
<keyword evidence="2" id="KW-1185">Reference proteome</keyword>
<protein>
    <submittedName>
        <fullName evidence="1">Uncharacterized protein</fullName>
    </submittedName>
</protein>